<evidence type="ECO:0000313" key="1">
    <source>
        <dbReference type="EMBL" id="BAV87508.1"/>
    </source>
</evidence>
<accession>A0A2Z5QYG5</accession>
<keyword evidence="2" id="KW-1185">Reference proteome</keyword>
<dbReference type="Proteomes" id="UP000250241">
    <property type="component" value="Chromosome"/>
</dbReference>
<gene>
    <name evidence="1" type="ORF">RA11412_1209</name>
</gene>
<proteinExistence type="predicted"/>
<protein>
    <submittedName>
        <fullName evidence="1">Uncharacterized protein</fullName>
    </submittedName>
</protein>
<dbReference type="AlphaFoldDB" id="A0A2Z5QYG5"/>
<organism evidence="1 2">
    <name type="scientific">Rothia aeria</name>
    <dbReference type="NCBI Taxonomy" id="172042"/>
    <lineage>
        <taxon>Bacteria</taxon>
        <taxon>Bacillati</taxon>
        <taxon>Actinomycetota</taxon>
        <taxon>Actinomycetes</taxon>
        <taxon>Micrococcales</taxon>
        <taxon>Micrococcaceae</taxon>
        <taxon>Rothia</taxon>
    </lineage>
</organism>
<dbReference type="KEGG" id="raj:RA11412_1209"/>
<name>A0A2Z5QYG5_9MICC</name>
<reference evidence="1 2" key="1">
    <citation type="submission" date="2016-10" db="EMBL/GenBank/DDBJ databases">
        <title>Genome sequence of Rothia aeria strain JCM11412.</title>
        <authorList>
            <person name="Nambu T."/>
        </authorList>
    </citation>
    <scope>NUCLEOTIDE SEQUENCE [LARGE SCALE GENOMIC DNA]</scope>
    <source>
        <strain evidence="1 2">JCM 11412</strain>
    </source>
</reference>
<evidence type="ECO:0000313" key="2">
    <source>
        <dbReference type="Proteomes" id="UP000250241"/>
    </source>
</evidence>
<sequence>MTPFLIPTRLARMPLGLVLVAMPTSQDFDAWSLLHSVKYYSISIIH</sequence>
<dbReference type="EMBL" id="AP017895">
    <property type="protein sequence ID" value="BAV87508.1"/>
    <property type="molecule type" value="Genomic_DNA"/>
</dbReference>